<dbReference type="AlphaFoldDB" id="A0A2S9ZXQ6"/>
<sequence>MSTPSGSRLHRRTSSAALHTSYTPLVGGPGDIASSLDPAYSSATAPHSRSVSLGYAEVDVEEDEKKDDEGEEKDGLIPRYNNPSRLGSGAGGWRSVPSRSRKRKGGWWKCKLFLLFLIATAVGGLVWYWFFAPPSTRETMEEVKGWWSAFRSGTESAAAAEGTGVGWSGLKVDEINWTTTTTPATFHSLARTSATVSTKSHHVPTARPTSLSTSTGSRFAHVEQAIKNGSLGAYKWHAVLPRIEEEEKGRVIVVGDIHGTHRSLLSLLSHLRFSPSSSSDILLHTGDFPHKSSLPSSLTTISLLRRLGAKGVRGYTDQRVVEWRVWMESVGPLDLTEEEEGRAGAYRVPEGLKGGPKPSYGRLRKPGRPSPADEEEEERGVPQPRVREKRAAGSSWFGWLTGDGEEEFESAEAEAEVVQESSSAASVKEAQTSAVKEATGRRRPFGRPTSTSAFSASVTTPTRSSSAARPSTTTSSSDGSLLGPLYSHLSPSFPSSRLHALNLPLPPPSSGLTWGSPEFDLARHLPAIDFEYLKDLPLTLWVEELGSWVVHAGMVARTNSSALGHAAGGKGWSAHDFPPNAMLDSSNPRAFAPSSSRISRLLRSSSKWSILLEEPNTDPWTLMNLRTLEPTSEEEGGWKVSAKGGRKASRGSRPWWKLWEEEMRGCAKRVGGEEDEEEGGCEEAGIVYGHWAGQGLQVHDHSIGLDTGCVYGRRLSALVVPLSNTSRSSTSSSVSHASKSSLSLSASATATARGSNPKAKGKAIWHGGMQKVTVSAPASSVTSTSSGSSRSTASRTTSTVGTKATPSAYVAYKEDELDYPDSSSSPSSSSSDAANSETDSKKPWWKPWKRAPPQGRPGVAPWEGMEELQVDFDADDEAEQEEMGGMTEVWKGGKKARPTASRTTSSSAVATPTPSAPSLSALLAEAADELEASAFHERRVTLHNGRTGQIVSVDCAGEVEVD</sequence>
<dbReference type="SUPFAM" id="SSF56300">
    <property type="entry name" value="Metallo-dependent phosphatases"/>
    <property type="match status" value="2"/>
</dbReference>
<organism evidence="4 5">
    <name type="scientific">Rhodotorula toruloides</name>
    <name type="common">Yeast</name>
    <name type="synonym">Rhodosporidium toruloides</name>
    <dbReference type="NCBI Taxonomy" id="5286"/>
    <lineage>
        <taxon>Eukaryota</taxon>
        <taxon>Fungi</taxon>
        <taxon>Dikarya</taxon>
        <taxon>Basidiomycota</taxon>
        <taxon>Pucciniomycotina</taxon>
        <taxon>Microbotryomycetes</taxon>
        <taxon>Sporidiobolales</taxon>
        <taxon>Sporidiobolaceae</taxon>
        <taxon>Rhodotorula</taxon>
    </lineage>
</organism>
<dbReference type="Gene3D" id="3.60.21.10">
    <property type="match status" value="2"/>
</dbReference>
<dbReference type="EMBL" id="LCTV02000015">
    <property type="protein sequence ID" value="PRQ70559.1"/>
    <property type="molecule type" value="Genomic_DNA"/>
</dbReference>
<gene>
    <name evidence="4" type="ORF">AAT19DRAFT_11308</name>
</gene>
<feature type="transmembrane region" description="Helical" evidence="2">
    <location>
        <begin position="112"/>
        <end position="131"/>
    </location>
</feature>
<feature type="region of interest" description="Disordered" evidence="1">
    <location>
        <begin position="817"/>
        <end position="861"/>
    </location>
</feature>
<proteinExistence type="predicted"/>
<evidence type="ECO:0000313" key="4">
    <source>
        <dbReference type="EMBL" id="PRQ70559.1"/>
    </source>
</evidence>
<feature type="region of interest" description="Disordered" evidence="1">
    <location>
        <begin position="36"/>
        <end position="101"/>
    </location>
</feature>
<feature type="compositionally biased region" description="Low complexity" evidence="1">
    <location>
        <begin position="418"/>
        <end position="430"/>
    </location>
</feature>
<dbReference type="Pfam" id="PF00149">
    <property type="entry name" value="Metallophos"/>
    <property type="match status" value="1"/>
</dbReference>
<dbReference type="PANTHER" id="PTHR42850">
    <property type="entry name" value="METALLOPHOSPHOESTERASE"/>
    <property type="match status" value="1"/>
</dbReference>
<feature type="compositionally biased region" description="Acidic residues" evidence="1">
    <location>
        <begin position="58"/>
        <end position="72"/>
    </location>
</feature>
<feature type="compositionally biased region" description="Polar residues" evidence="1">
    <location>
        <begin position="41"/>
        <end position="51"/>
    </location>
</feature>
<feature type="compositionally biased region" description="Low complexity" evidence="1">
    <location>
        <begin position="820"/>
        <end position="832"/>
    </location>
</feature>
<dbReference type="InterPro" id="IPR029052">
    <property type="entry name" value="Metallo-depent_PP-like"/>
</dbReference>
<evidence type="ECO:0000313" key="5">
    <source>
        <dbReference type="Proteomes" id="UP000239560"/>
    </source>
</evidence>
<dbReference type="Proteomes" id="UP000239560">
    <property type="component" value="Unassembled WGS sequence"/>
</dbReference>
<keyword evidence="2" id="KW-1133">Transmembrane helix</keyword>
<feature type="domain" description="Calcineurin-like phosphoesterase" evidence="3">
    <location>
        <begin position="250"/>
        <end position="309"/>
    </location>
</feature>
<keyword evidence="2" id="KW-0812">Transmembrane</keyword>
<feature type="compositionally biased region" description="Acidic residues" evidence="1">
    <location>
        <begin position="403"/>
        <end position="417"/>
    </location>
</feature>
<comment type="caution">
    <text evidence="4">The sequence shown here is derived from an EMBL/GenBank/DDBJ whole genome shotgun (WGS) entry which is preliminary data.</text>
</comment>
<feature type="region of interest" description="Disordered" evidence="1">
    <location>
        <begin position="877"/>
        <end position="915"/>
    </location>
</feature>
<dbReference type="GO" id="GO:0016791">
    <property type="term" value="F:phosphatase activity"/>
    <property type="evidence" value="ECO:0007669"/>
    <property type="project" value="TreeGrafter"/>
</dbReference>
<evidence type="ECO:0000256" key="1">
    <source>
        <dbReference type="SAM" id="MobiDB-lite"/>
    </source>
</evidence>
<accession>A0A2S9ZXQ6</accession>
<name>A0A2S9ZXQ6_RHOTO</name>
<dbReference type="InterPro" id="IPR004843">
    <property type="entry name" value="Calcineurin-like_PHP"/>
</dbReference>
<dbReference type="PANTHER" id="PTHR42850:SF4">
    <property type="entry name" value="ZINC-DEPENDENT ENDOPOLYPHOSPHATASE"/>
    <property type="match status" value="1"/>
</dbReference>
<evidence type="ECO:0000256" key="2">
    <source>
        <dbReference type="SAM" id="Phobius"/>
    </source>
</evidence>
<dbReference type="OrthoDB" id="10267127at2759"/>
<dbReference type="InterPro" id="IPR050126">
    <property type="entry name" value="Ap4A_hydrolase"/>
</dbReference>
<dbReference type="GO" id="GO:0005737">
    <property type="term" value="C:cytoplasm"/>
    <property type="evidence" value="ECO:0007669"/>
    <property type="project" value="TreeGrafter"/>
</dbReference>
<protein>
    <recommendedName>
        <fullName evidence="3">Calcineurin-like phosphoesterase domain-containing protein</fullName>
    </recommendedName>
</protein>
<dbReference type="GO" id="GO:0006798">
    <property type="term" value="P:polyphosphate catabolic process"/>
    <property type="evidence" value="ECO:0007669"/>
    <property type="project" value="TreeGrafter"/>
</dbReference>
<feature type="compositionally biased region" description="Low complexity" evidence="1">
    <location>
        <begin position="448"/>
        <end position="477"/>
    </location>
</feature>
<evidence type="ECO:0000259" key="3">
    <source>
        <dbReference type="Pfam" id="PF00149"/>
    </source>
</evidence>
<feature type="compositionally biased region" description="Low complexity" evidence="1">
    <location>
        <begin position="898"/>
        <end position="915"/>
    </location>
</feature>
<feature type="region of interest" description="Disordered" evidence="1">
    <location>
        <begin position="338"/>
        <end position="481"/>
    </location>
</feature>
<feature type="region of interest" description="Disordered" evidence="1">
    <location>
        <begin position="774"/>
        <end position="802"/>
    </location>
</feature>
<keyword evidence="2" id="KW-0472">Membrane</keyword>
<feature type="region of interest" description="Disordered" evidence="1">
    <location>
        <begin position="723"/>
        <end position="743"/>
    </location>
</feature>
<dbReference type="GO" id="GO:0000298">
    <property type="term" value="F:endopolyphosphatase activity"/>
    <property type="evidence" value="ECO:0007669"/>
    <property type="project" value="TreeGrafter"/>
</dbReference>
<reference evidence="4 5" key="1">
    <citation type="journal article" date="2018" name="Elife">
        <title>Functional genomics of lipid metabolism in the oleaginous yeast Rhodosporidium toruloides.</title>
        <authorList>
            <person name="Coradetti S.T."/>
            <person name="Pinel D."/>
            <person name="Geiselman G."/>
            <person name="Ito M."/>
            <person name="Mondo S."/>
            <person name="Reilly M.C."/>
            <person name="Cheng Y.F."/>
            <person name="Bauer S."/>
            <person name="Grigoriev I."/>
            <person name="Gladden J.M."/>
            <person name="Simmons B.A."/>
            <person name="Brem R."/>
            <person name="Arkin A.P."/>
            <person name="Skerker J.M."/>
        </authorList>
    </citation>
    <scope>NUCLEOTIDE SEQUENCE [LARGE SCALE GENOMIC DNA]</scope>
    <source>
        <strain evidence="4 5">NBRC 0880</strain>
    </source>
</reference>
<feature type="compositionally biased region" description="Polar residues" evidence="1">
    <location>
        <begin position="14"/>
        <end position="23"/>
    </location>
</feature>
<feature type="region of interest" description="Disordered" evidence="1">
    <location>
        <begin position="1"/>
        <end position="24"/>
    </location>
</feature>